<gene>
    <name evidence="9" type="ORF">GRG538_LOCUS8318</name>
    <name evidence="10" type="ORF">LUA448_LOCUS29426</name>
    <name evidence="8" type="ORF">TIS948_LOCUS17452</name>
    <name evidence="11" type="ORF">UJA718_LOCUS15430</name>
</gene>
<dbReference type="EMBL" id="CAJNYD010004216">
    <property type="protein sequence ID" value="CAF3580574.1"/>
    <property type="molecule type" value="Genomic_DNA"/>
</dbReference>
<proteinExistence type="inferred from homology"/>
<dbReference type="InterPro" id="IPR000933">
    <property type="entry name" value="Glyco_hydro_29"/>
</dbReference>
<feature type="signal peptide" evidence="6">
    <location>
        <begin position="1"/>
        <end position="26"/>
    </location>
</feature>
<dbReference type="GO" id="GO:0016139">
    <property type="term" value="P:glycoside catabolic process"/>
    <property type="evidence" value="ECO:0007669"/>
    <property type="project" value="TreeGrafter"/>
</dbReference>
<sequence>MMHTRYIKSIFWIQIFFQLISIEVRSHEITNVKLNPHPTPDQLAWLEQSDIGFLIHYNMATYIPVEYDGCNRVPSLVPDIDLFYPDTVDTDNWVQTFVDTGAKYAILVAKHNCGFATWPTNVHFQLTTNETINYNYSVTYSPVSDTDYVDHFVDSCNQAGIKTGVYYSAIWNNWLNVQDARVQPGPLAPGQMPITQETYESIVLQQLEELWSNYGPLLEIWFDGGYSQSLKAGISMLVQKYQSNASIFNGFGLTNNSIRNIGNEFGYANEDTWLTVNDDGQEDPNGNHYSVPECPTTLQVSDRWFYGGADFPIRPLQELIDTYHTTVGRNCKLVFDLAVGRDGLVDQKHAIRYKEFGDYIRDCYGKPLASEFNCSGNICILRFPSTQLADRVVIRENLRSPSGASIRQWSLDGLMMWGDCLSCWIPIPPAKGQSIGNKRIVLFGEAVLMQGIRFNVYSTVGGPPVLAQFDAYLCQ</sequence>
<dbReference type="Proteomes" id="UP000663872">
    <property type="component" value="Unassembled WGS sequence"/>
</dbReference>
<organism evidence="11 12">
    <name type="scientific">Rotaria socialis</name>
    <dbReference type="NCBI Taxonomy" id="392032"/>
    <lineage>
        <taxon>Eukaryota</taxon>
        <taxon>Metazoa</taxon>
        <taxon>Spiralia</taxon>
        <taxon>Gnathifera</taxon>
        <taxon>Rotifera</taxon>
        <taxon>Eurotatoria</taxon>
        <taxon>Bdelloidea</taxon>
        <taxon>Philodinida</taxon>
        <taxon>Philodinidae</taxon>
        <taxon>Rotaria</taxon>
    </lineage>
</organism>
<reference evidence="11" key="1">
    <citation type="submission" date="2021-02" db="EMBL/GenBank/DDBJ databases">
        <authorList>
            <person name="Nowell W R."/>
        </authorList>
    </citation>
    <scope>NUCLEOTIDE SEQUENCE</scope>
</reference>
<evidence type="ECO:0000256" key="6">
    <source>
        <dbReference type="SAM" id="SignalP"/>
    </source>
</evidence>
<keyword evidence="5" id="KW-0326">Glycosidase</keyword>
<dbReference type="AlphaFoldDB" id="A0A820KNK7"/>
<keyword evidence="12" id="KW-1185">Reference proteome</keyword>
<dbReference type="Gene3D" id="3.20.20.80">
    <property type="entry name" value="Glycosidases"/>
    <property type="match status" value="1"/>
</dbReference>
<keyword evidence="4" id="KW-0378">Hydrolase</keyword>
<name>A0A820KNK7_9BILA</name>
<feature type="chain" id="PRO_5035695043" description="alpha-L-fucosidase" evidence="6">
    <location>
        <begin position="27"/>
        <end position="475"/>
    </location>
</feature>
<dbReference type="Proteomes" id="UP000663833">
    <property type="component" value="Unassembled WGS sequence"/>
</dbReference>
<comment type="caution">
    <text evidence="11">The sequence shown here is derived from an EMBL/GenBank/DDBJ whole genome shotgun (WGS) entry which is preliminary data.</text>
</comment>
<evidence type="ECO:0000256" key="3">
    <source>
        <dbReference type="ARBA" id="ARBA00022729"/>
    </source>
</evidence>
<evidence type="ECO:0000313" key="10">
    <source>
        <dbReference type="EMBL" id="CAF3580574.1"/>
    </source>
</evidence>
<dbReference type="OrthoDB" id="6039950at2759"/>
<comment type="similarity">
    <text evidence="1">Belongs to the glycosyl hydrolase 29 family.</text>
</comment>
<dbReference type="PANTHER" id="PTHR10030">
    <property type="entry name" value="ALPHA-L-FUCOSIDASE"/>
    <property type="match status" value="1"/>
</dbReference>
<dbReference type="Gene3D" id="2.60.120.260">
    <property type="entry name" value="Galactose-binding domain-like"/>
    <property type="match status" value="1"/>
</dbReference>
<dbReference type="EMBL" id="CAJNYT010000900">
    <property type="protein sequence ID" value="CAF3382374.1"/>
    <property type="molecule type" value="Genomic_DNA"/>
</dbReference>
<dbReference type="GO" id="GO:0005764">
    <property type="term" value="C:lysosome"/>
    <property type="evidence" value="ECO:0007669"/>
    <property type="project" value="TreeGrafter"/>
</dbReference>
<evidence type="ECO:0000313" key="11">
    <source>
        <dbReference type="EMBL" id="CAF4345442.1"/>
    </source>
</evidence>
<dbReference type="EMBL" id="CAJOBP010002277">
    <property type="protein sequence ID" value="CAF4345442.1"/>
    <property type="molecule type" value="Genomic_DNA"/>
</dbReference>
<dbReference type="PANTHER" id="PTHR10030:SF37">
    <property type="entry name" value="ALPHA-L-FUCOSIDASE-RELATED"/>
    <property type="match status" value="1"/>
</dbReference>
<dbReference type="Proteomes" id="UP000663873">
    <property type="component" value="Unassembled WGS sequence"/>
</dbReference>
<dbReference type="InterPro" id="IPR017853">
    <property type="entry name" value="GH"/>
</dbReference>
<evidence type="ECO:0000259" key="7">
    <source>
        <dbReference type="Pfam" id="PF01120"/>
    </source>
</evidence>
<protein>
    <recommendedName>
        <fullName evidence="2">alpha-L-fucosidase</fullName>
        <ecNumber evidence="2">3.2.1.51</ecNumber>
    </recommendedName>
</protein>
<dbReference type="EMBL" id="CAJNXB010002972">
    <property type="protein sequence ID" value="CAF3289738.1"/>
    <property type="molecule type" value="Genomic_DNA"/>
</dbReference>
<dbReference type="Proteomes" id="UP000663825">
    <property type="component" value="Unassembled WGS sequence"/>
</dbReference>
<dbReference type="EC" id="3.2.1.51" evidence="2"/>
<evidence type="ECO:0000256" key="2">
    <source>
        <dbReference type="ARBA" id="ARBA00012662"/>
    </source>
</evidence>
<evidence type="ECO:0000313" key="9">
    <source>
        <dbReference type="EMBL" id="CAF3382374.1"/>
    </source>
</evidence>
<evidence type="ECO:0000313" key="12">
    <source>
        <dbReference type="Proteomes" id="UP000663873"/>
    </source>
</evidence>
<evidence type="ECO:0000256" key="4">
    <source>
        <dbReference type="ARBA" id="ARBA00022801"/>
    </source>
</evidence>
<dbReference type="GO" id="GO:0004560">
    <property type="term" value="F:alpha-L-fucosidase activity"/>
    <property type="evidence" value="ECO:0007669"/>
    <property type="project" value="UniProtKB-EC"/>
</dbReference>
<evidence type="ECO:0000256" key="1">
    <source>
        <dbReference type="ARBA" id="ARBA00007951"/>
    </source>
</evidence>
<feature type="domain" description="Glycoside hydrolase family 29 N-terminal" evidence="7">
    <location>
        <begin position="81"/>
        <end position="361"/>
    </location>
</feature>
<dbReference type="SMART" id="SM00812">
    <property type="entry name" value="Alpha_L_fucos"/>
    <property type="match status" value="1"/>
</dbReference>
<dbReference type="Pfam" id="PF01120">
    <property type="entry name" value="Alpha_L_fucos"/>
    <property type="match status" value="1"/>
</dbReference>
<dbReference type="GO" id="GO:0006004">
    <property type="term" value="P:fucose metabolic process"/>
    <property type="evidence" value="ECO:0007669"/>
    <property type="project" value="TreeGrafter"/>
</dbReference>
<evidence type="ECO:0000256" key="5">
    <source>
        <dbReference type="ARBA" id="ARBA00023295"/>
    </source>
</evidence>
<dbReference type="InterPro" id="IPR057739">
    <property type="entry name" value="Glyco_hydro_29_N"/>
</dbReference>
<keyword evidence="3 6" id="KW-0732">Signal</keyword>
<accession>A0A820KNK7</accession>
<evidence type="ECO:0000313" key="8">
    <source>
        <dbReference type="EMBL" id="CAF3289738.1"/>
    </source>
</evidence>
<dbReference type="SUPFAM" id="SSF51445">
    <property type="entry name" value="(Trans)glycosidases"/>
    <property type="match status" value="1"/>
</dbReference>